<gene>
    <name evidence="2" type="ORF">GCM10007116_12710</name>
    <name evidence="1" type="ORF">HS1genome_2202</name>
</gene>
<reference evidence="1" key="3">
    <citation type="journal article" date="2019" name="BMC Res. Notes">
        <title>Complete genome sequence of the Sulfodiicoccus acidiphilus strain HS-1T, the first crenarchaeon that lacks polB3, isolated from an acidic hot spring in Ohwaku-dani, Hakone, Japan.</title>
        <authorList>
            <person name="Sakai H.D."/>
            <person name="Kurosawa N."/>
        </authorList>
    </citation>
    <scope>NUCLEOTIDE SEQUENCE</scope>
    <source>
        <strain evidence="1">HS-1</strain>
    </source>
</reference>
<proteinExistence type="predicted"/>
<dbReference type="EMBL" id="AP018553">
    <property type="protein sequence ID" value="BBD73813.1"/>
    <property type="molecule type" value="Genomic_DNA"/>
</dbReference>
<reference evidence="2" key="4">
    <citation type="submission" date="2020-09" db="EMBL/GenBank/DDBJ databases">
        <authorList>
            <person name="Sun Q."/>
            <person name="Ohkuma M."/>
        </authorList>
    </citation>
    <scope>NUCLEOTIDE SEQUENCE</scope>
    <source>
        <strain evidence="2">JCM 31740</strain>
    </source>
</reference>
<organism evidence="1 3">
    <name type="scientific">Sulfodiicoccus acidiphilus</name>
    <dbReference type="NCBI Taxonomy" id="1670455"/>
    <lineage>
        <taxon>Archaea</taxon>
        <taxon>Thermoproteota</taxon>
        <taxon>Thermoprotei</taxon>
        <taxon>Sulfolobales</taxon>
        <taxon>Sulfolobaceae</taxon>
        <taxon>Sulfodiicoccus</taxon>
    </lineage>
</organism>
<dbReference type="Pfam" id="PF11494">
    <property type="entry name" value="Ta0938"/>
    <property type="match status" value="1"/>
</dbReference>
<dbReference type="InterPro" id="IPR021585">
    <property type="entry name" value="Ta0938"/>
</dbReference>
<evidence type="ECO:0000313" key="3">
    <source>
        <dbReference type="Proteomes" id="UP000276741"/>
    </source>
</evidence>
<evidence type="ECO:0000313" key="1">
    <source>
        <dbReference type="EMBL" id="BBD73813.1"/>
    </source>
</evidence>
<evidence type="ECO:0000313" key="2">
    <source>
        <dbReference type="EMBL" id="GGT96555.1"/>
    </source>
</evidence>
<dbReference type="AlphaFoldDB" id="A0A348B6L1"/>
<dbReference type="Proteomes" id="UP000276741">
    <property type="component" value="Chromosome"/>
</dbReference>
<reference evidence="2" key="1">
    <citation type="journal article" date="2014" name="Int. J. Syst. Evol. Microbiol.">
        <title>Complete genome sequence of Corynebacterium casei LMG S-19264T (=DSM 44701T), isolated from a smear-ripened cheese.</title>
        <authorList>
            <consortium name="US DOE Joint Genome Institute (JGI-PGF)"/>
            <person name="Walter F."/>
            <person name="Albersmeier A."/>
            <person name="Kalinowski J."/>
            <person name="Ruckert C."/>
        </authorList>
    </citation>
    <scope>NUCLEOTIDE SEQUENCE</scope>
    <source>
        <strain evidence="2">JCM 31740</strain>
    </source>
</reference>
<sequence>MVEGSGCALCGASWGNVWRDVEGTRLFFCCEVCAVGFTNFVERAKRDAGWSKVDRVRIVGDFRGRKGSVESGGERRVYFFTLNSDGSLRTFLRTE</sequence>
<dbReference type="KEGG" id="sacd:HS1genome_2202"/>
<keyword evidence="3" id="KW-1185">Reference proteome</keyword>
<name>A0A348B6L1_9CREN</name>
<dbReference type="EMBL" id="BMQS01000010">
    <property type="protein sequence ID" value="GGT96555.1"/>
    <property type="molecule type" value="Genomic_DNA"/>
</dbReference>
<accession>A0A348B6L1</accession>
<evidence type="ECO:0008006" key="4">
    <source>
        <dbReference type="Google" id="ProtNLM"/>
    </source>
</evidence>
<protein>
    <recommendedName>
        <fullName evidence="4">TRASH domain-containing protein</fullName>
    </recommendedName>
</protein>
<reference evidence="3" key="2">
    <citation type="submission" date="2018-04" db="EMBL/GenBank/DDBJ databases">
        <title>Complete genome sequence of Sulfodiicoccus acidiphilus strain HS-1.</title>
        <authorList>
            <person name="Sakai H.D."/>
            <person name="Kurosawa N."/>
        </authorList>
    </citation>
    <scope>NUCLEOTIDE SEQUENCE [LARGE SCALE GENOMIC DNA]</scope>
    <source>
        <strain evidence="3">HS-1</strain>
    </source>
</reference>
<dbReference type="Proteomes" id="UP000616143">
    <property type="component" value="Unassembled WGS sequence"/>
</dbReference>